<dbReference type="EMBL" id="QRTF01000046">
    <property type="protein sequence ID" value="RGQ45691.1"/>
    <property type="molecule type" value="Genomic_DNA"/>
</dbReference>
<dbReference type="SUPFAM" id="SSF47413">
    <property type="entry name" value="lambda repressor-like DNA-binding domains"/>
    <property type="match status" value="1"/>
</dbReference>
<dbReference type="Pfam" id="PF01381">
    <property type="entry name" value="HTH_3"/>
    <property type="match status" value="1"/>
</dbReference>
<keyword evidence="1" id="KW-0805">Transcription regulation</keyword>
<evidence type="ECO:0000259" key="4">
    <source>
        <dbReference type="PROSITE" id="PS50943"/>
    </source>
</evidence>
<evidence type="ECO:0000313" key="10">
    <source>
        <dbReference type="Proteomes" id="UP000286271"/>
    </source>
</evidence>
<protein>
    <submittedName>
        <fullName evidence="5">XRE family transcriptional regulator</fullName>
    </submittedName>
</protein>
<dbReference type="GO" id="GO:0003677">
    <property type="term" value="F:DNA binding"/>
    <property type="evidence" value="ECO:0007669"/>
    <property type="project" value="UniProtKB-KW"/>
</dbReference>
<dbReference type="GO" id="GO:0005829">
    <property type="term" value="C:cytosol"/>
    <property type="evidence" value="ECO:0007669"/>
    <property type="project" value="TreeGrafter"/>
</dbReference>
<keyword evidence="2" id="KW-0238">DNA-binding</keyword>
<dbReference type="PANTHER" id="PTHR46797:SF23">
    <property type="entry name" value="HTH-TYPE TRANSCRIPTIONAL REGULATOR SUTR"/>
    <property type="match status" value="1"/>
</dbReference>
<name>A0A3R5Z0B9_9FIRM</name>
<evidence type="ECO:0000313" key="6">
    <source>
        <dbReference type="EMBL" id="RHE89499.1"/>
    </source>
</evidence>
<feature type="domain" description="HTH cro/C1-type" evidence="4">
    <location>
        <begin position="11"/>
        <end position="65"/>
    </location>
</feature>
<dbReference type="PROSITE" id="PS50943">
    <property type="entry name" value="HTH_CROC1"/>
    <property type="match status" value="1"/>
</dbReference>
<dbReference type="RefSeq" id="WP_118111965.1">
    <property type="nucleotide sequence ID" value="NZ_QRHP01000021.1"/>
</dbReference>
<dbReference type="Proteomes" id="UP000286271">
    <property type="component" value="Unassembled WGS sequence"/>
</dbReference>
<dbReference type="InterPro" id="IPR050807">
    <property type="entry name" value="TransReg_Diox_bact_type"/>
</dbReference>
<keyword evidence="3" id="KW-0804">Transcription</keyword>
<sequence length="74" mass="8796">MHLIHYFAVNVRYYRNKCGYSQEYLAELAGLHRTYISAVERERRNISIENIQHIAEALNIEPYLLLMDPQNLSE</sequence>
<dbReference type="Proteomes" id="UP000283701">
    <property type="component" value="Unassembled WGS sequence"/>
</dbReference>
<evidence type="ECO:0000313" key="9">
    <source>
        <dbReference type="Proteomes" id="UP000283738"/>
    </source>
</evidence>
<evidence type="ECO:0000256" key="1">
    <source>
        <dbReference type="ARBA" id="ARBA00023015"/>
    </source>
</evidence>
<accession>A0A3R5Z0B9</accession>
<dbReference type="CDD" id="cd00093">
    <property type="entry name" value="HTH_XRE"/>
    <property type="match status" value="1"/>
</dbReference>
<organism evidence="5 9">
    <name type="scientific">Roseburia inulinivorans</name>
    <dbReference type="NCBI Taxonomy" id="360807"/>
    <lineage>
        <taxon>Bacteria</taxon>
        <taxon>Bacillati</taxon>
        <taxon>Bacillota</taxon>
        <taxon>Clostridia</taxon>
        <taxon>Lachnospirales</taxon>
        <taxon>Lachnospiraceae</taxon>
        <taxon>Roseburia</taxon>
    </lineage>
</organism>
<dbReference type="EMBL" id="QSKW01000063">
    <property type="protein sequence ID" value="RHE89499.1"/>
    <property type="molecule type" value="Genomic_DNA"/>
</dbReference>
<dbReference type="InterPro" id="IPR010982">
    <property type="entry name" value="Lambda_DNA-bd_dom_sf"/>
</dbReference>
<dbReference type="SMART" id="SM00530">
    <property type="entry name" value="HTH_XRE"/>
    <property type="match status" value="1"/>
</dbReference>
<reference evidence="8 9" key="1">
    <citation type="submission" date="2018-08" db="EMBL/GenBank/DDBJ databases">
        <title>A genome reference for cultivated species of the human gut microbiota.</title>
        <authorList>
            <person name="Zou Y."/>
            <person name="Xue W."/>
            <person name="Luo G."/>
        </authorList>
    </citation>
    <scope>NUCLEOTIDE SEQUENCE [LARGE SCALE GENOMIC DNA]</scope>
    <source>
        <strain evidence="5 9">AF28-15</strain>
        <strain evidence="7 8">AM23-23AC</strain>
        <strain evidence="6 10">AM27-11</strain>
    </source>
</reference>
<dbReference type="InterPro" id="IPR001387">
    <property type="entry name" value="Cro/C1-type_HTH"/>
</dbReference>
<dbReference type="EMBL" id="QRHP01000021">
    <property type="protein sequence ID" value="RHF81964.1"/>
    <property type="molecule type" value="Genomic_DNA"/>
</dbReference>
<proteinExistence type="predicted"/>
<evidence type="ECO:0000313" key="5">
    <source>
        <dbReference type="EMBL" id="RGQ45691.1"/>
    </source>
</evidence>
<comment type="caution">
    <text evidence="5">The sequence shown here is derived from an EMBL/GenBank/DDBJ whole genome shotgun (WGS) entry which is preliminary data.</text>
</comment>
<dbReference type="Gene3D" id="1.10.260.40">
    <property type="entry name" value="lambda repressor-like DNA-binding domains"/>
    <property type="match status" value="1"/>
</dbReference>
<evidence type="ECO:0000313" key="7">
    <source>
        <dbReference type="EMBL" id="RHF81964.1"/>
    </source>
</evidence>
<gene>
    <name evidence="7" type="ORF">DW654_14340</name>
    <name evidence="6" type="ORF">DW707_18160</name>
    <name evidence="5" type="ORF">DWY96_15385</name>
</gene>
<evidence type="ECO:0000256" key="2">
    <source>
        <dbReference type="ARBA" id="ARBA00023125"/>
    </source>
</evidence>
<dbReference type="PANTHER" id="PTHR46797">
    <property type="entry name" value="HTH-TYPE TRANSCRIPTIONAL REGULATOR"/>
    <property type="match status" value="1"/>
</dbReference>
<dbReference type="GO" id="GO:0003700">
    <property type="term" value="F:DNA-binding transcription factor activity"/>
    <property type="evidence" value="ECO:0007669"/>
    <property type="project" value="TreeGrafter"/>
</dbReference>
<dbReference type="Proteomes" id="UP000283738">
    <property type="component" value="Unassembled WGS sequence"/>
</dbReference>
<dbReference type="AlphaFoldDB" id="A0A3R5Z0B9"/>
<evidence type="ECO:0000256" key="3">
    <source>
        <dbReference type="ARBA" id="ARBA00023163"/>
    </source>
</evidence>
<evidence type="ECO:0000313" key="8">
    <source>
        <dbReference type="Proteomes" id="UP000283701"/>
    </source>
</evidence>